<evidence type="ECO:0000313" key="2">
    <source>
        <dbReference type="Proteomes" id="UP001062846"/>
    </source>
</evidence>
<reference evidence="1" key="1">
    <citation type="submission" date="2022-02" db="EMBL/GenBank/DDBJ databases">
        <title>Plant Genome Project.</title>
        <authorList>
            <person name="Zhang R.-G."/>
        </authorList>
    </citation>
    <scope>NUCLEOTIDE SEQUENCE</scope>
    <source>
        <strain evidence="1">AT1</strain>
    </source>
</reference>
<dbReference type="EMBL" id="CM046395">
    <property type="protein sequence ID" value="KAI8541008.1"/>
    <property type="molecule type" value="Genomic_DNA"/>
</dbReference>
<gene>
    <name evidence="1" type="ORF">RHMOL_Rhmol08G0029500</name>
</gene>
<keyword evidence="2" id="KW-1185">Reference proteome</keyword>
<proteinExistence type="predicted"/>
<organism evidence="1 2">
    <name type="scientific">Rhododendron molle</name>
    <name type="common">Chinese azalea</name>
    <name type="synonym">Azalea mollis</name>
    <dbReference type="NCBI Taxonomy" id="49168"/>
    <lineage>
        <taxon>Eukaryota</taxon>
        <taxon>Viridiplantae</taxon>
        <taxon>Streptophyta</taxon>
        <taxon>Embryophyta</taxon>
        <taxon>Tracheophyta</taxon>
        <taxon>Spermatophyta</taxon>
        <taxon>Magnoliopsida</taxon>
        <taxon>eudicotyledons</taxon>
        <taxon>Gunneridae</taxon>
        <taxon>Pentapetalae</taxon>
        <taxon>asterids</taxon>
        <taxon>Ericales</taxon>
        <taxon>Ericaceae</taxon>
        <taxon>Ericoideae</taxon>
        <taxon>Rhodoreae</taxon>
        <taxon>Rhododendron</taxon>
    </lineage>
</organism>
<evidence type="ECO:0000313" key="1">
    <source>
        <dbReference type="EMBL" id="KAI8541008.1"/>
    </source>
</evidence>
<sequence>MMSLAMKLPPIAAVVFCFTAVTAENLRTFTAMYGPFDSSISDIFQFEGAAGILDNSTLQLTQDFFSRPKSTEFSPKVQPFTFPLPVNQSGRVMLNQSFKLWEQGYNKTSDRIASFNSSFLFNIDPFFGHPMGEGLAFIMAPNMSLPSNSSGQYLGLTNYDADGHPENRLFAIELDNVKQDFDPDANHVGLNINSIISNVTASLTPFKIEIASTNESSWFYNVWVQYDGVNKFIEVYIAQQAELDGETPSRPSTPVLKSNLDLGAVLNQYSYFGFSGSTGFGSQLNGIFRWNLTVDSYQEDVISLEAPQALAPAPAPAPPTTLEEKHRLSEKTLLIVGVGVPLLVMGAALTLTGYCNLCKKRSVVHSQSSVLLGALKRLPGTPREFQFKDLKKATNNFDEKKKLGQGAFGVVYRGHLKNENLEVAVKRFSRETVKGQDDFLAELTIINRLRHKHLVPLLGWCHKEGELLLVYDYMPNGSLDTHLFTRTLDNKPLSWNLRYQIISGVALALHYLHNEYDQRVVHRDIKASNIMLDSDFNARLGDFGLARALDKEKTSYTEARGVVGTLGYIAPECFHTGKATQQSDVYAFGVVLLEIVCGLRPGTMIEEFVFLVDWVRSLHREGRILDAIEERLKDDYVVEEAEKMLILALACCQPMASERPRTQRIVQIISGLAPVPYVPPFKPTFVRLSMPSVEDDDISSSAMRPMETRSFRTTHSVLGFTPECISRELCANDKFNTV</sequence>
<dbReference type="Proteomes" id="UP001062846">
    <property type="component" value="Chromosome 8"/>
</dbReference>
<protein>
    <submittedName>
        <fullName evidence="1">Uncharacterized protein</fullName>
    </submittedName>
</protein>
<accession>A0ACC0MIZ7</accession>
<name>A0ACC0MIZ7_RHOML</name>
<comment type="caution">
    <text evidence="1">The sequence shown here is derived from an EMBL/GenBank/DDBJ whole genome shotgun (WGS) entry which is preliminary data.</text>
</comment>